<protein>
    <recommendedName>
        <fullName evidence="3">Deoxyribose-phosphate aldolase</fullName>
        <ecNumber evidence="3">4.1.2.4</ecNumber>
    </recommendedName>
</protein>
<dbReference type="NCBIfam" id="TIGR00126">
    <property type="entry name" value="deoC"/>
    <property type="match status" value="1"/>
</dbReference>
<dbReference type="GO" id="GO:0004139">
    <property type="term" value="F:deoxyribose-phosphate aldolase activity"/>
    <property type="evidence" value="ECO:0007669"/>
    <property type="project" value="UniProtKB-UniRule"/>
</dbReference>
<dbReference type="EMBL" id="LLYZ01000003">
    <property type="protein sequence ID" value="KQK26604.1"/>
    <property type="molecule type" value="Genomic_DNA"/>
</dbReference>
<gene>
    <name evidence="4" type="ORF">AR438_04980</name>
</gene>
<evidence type="ECO:0000256" key="1">
    <source>
        <dbReference type="ARBA" id="ARBA00022490"/>
    </source>
</evidence>
<dbReference type="GO" id="GO:0005737">
    <property type="term" value="C:cytoplasm"/>
    <property type="evidence" value="ECO:0007669"/>
    <property type="project" value="InterPro"/>
</dbReference>
<proteinExistence type="predicted"/>
<keyword evidence="5" id="KW-1185">Reference proteome</keyword>
<organism evidence="4 5">
    <name type="scientific">Chryseobacterium aquaticum</name>
    <dbReference type="NCBI Taxonomy" id="452084"/>
    <lineage>
        <taxon>Bacteria</taxon>
        <taxon>Pseudomonadati</taxon>
        <taxon>Bacteroidota</taxon>
        <taxon>Flavobacteriia</taxon>
        <taxon>Flavobacteriales</taxon>
        <taxon>Weeksellaceae</taxon>
        <taxon>Chryseobacterium group</taxon>
        <taxon>Chryseobacterium</taxon>
    </lineage>
</organism>
<dbReference type="InterPro" id="IPR011343">
    <property type="entry name" value="DeoC"/>
</dbReference>
<dbReference type="Pfam" id="PF01791">
    <property type="entry name" value="DeoC"/>
    <property type="match status" value="1"/>
</dbReference>
<evidence type="ECO:0000256" key="3">
    <source>
        <dbReference type="NCBIfam" id="TIGR00126"/>
    </source>
</evidence>
<dbReference type="AlphaFoldDB" id="A0A0Q3KQS4"/>
<dbReference type="EC" id="4.1.2.4" evidence="3"/>
<evidence type="ECO:0000313" key="5">
    <source>
        <dbReference type="Proteomes" id="UP000051682"/>
    </source>
</evidence>
<keyword evidence="2" id="KW-0704">Schiff base</keyword>
<dbReference type="Proteomes" id="UP000051682">
    <property type="component" value="Unassembled WGS sequence"/>
</dbReference>
<dbReference type="OrthoDB" id="9778711at2"/>
<dbReference type="InterPro" id="IPR002915">
    <property type="entry name" value="DeoC/FbaB/LacD_aldolase"/>
</dbReference>
<dbReference type="InterPro" id="IPR013785">
    <property type="entry name" value="Aldolase_TIM"/>
</dbReference>
<dbReference type="SMART" id="SM01133">
    <property type="entry name" value="DeoC"/>
    <property type="match status" value="1"/>
</dbReference>
<dbReference type="GO" id="GO:0009264">
    <property type="term" value="P:deoxyribonucleotide catabolic process"/>
    <property type="evidence" value="ECO:0007669"/>
    <property type="project" value="UniProtKB-UniRule"/>
</dbReference>
<dbReference type="PIRSF" id="PIRSF001357">
    <property type="entry name" value="DeoC"/>
    <property type="match status" value="1"/>
</dbReference>
<dbReference type="PANTHER" id="PTHR10889">
    <property type="entry name" value="DEOXYRIBOSE-PHOSPHATE ALDOLASE"/>
    <property type="match status" value="1"/>
</dbReference>
<name>A0A0Q3KQS4_9FLAO</name>
<reference evidence="4 5" key="1">
    <citation type="submission" date="2015-10" db="EMBL/GenBank/DDBJ databases">
        <title>Chryseobacterium aquaticum genome.</title>
        <authorList>
            <person name="Newman J.D."/>
            <person name="Ferguson M.B."/>
            <person name="Miller J.R."/>
        </authorList>
    </citation>
    <scope>NUCLEOTIDE SEQUENCE [LARGE SCALE GENOMIC DNA]</scope>
    <source>
        <strain evidence="4 5">KCTC 12483</strain>
    </source>
</reference>
<evidence type="ECO:0000313" key="4">
    <source>
        <dbReference type="EMBL" id="KQK26604.1"/>
    </source>
</evidence>
<keyword evidence="1" id="KW-0963">Cytoplasm</keyword>
<dbReference type="PANTHER" id="PTHR10889:SF1">
    <property type="entry name" value="DEOXYRIBOSE-PHOSPHATE ALDOLASE"/>
    <property type="match status" value="1"/>
</dbReference>
<dbReference type="GO" id="GO:0016052">
    <property type="term" value="P:carbohydrate catabolic process"/>
    <property type="evidence" value="ECO:0007669"/>
    <property type="project" value="TreeGrafter"/>
</dbReference>
<sequence>MMNIAQYLDSTYLKTPAQSGLSEEETLEIDKNLAKVAIDHGIFAVMIRPDYVSEIKKYIQENNSDVVVGTVIGFHEGTSSVEEKLSEAAKAIEDGADELDFVINYSEYLKGNLESVKNEFLKCTKLCIQHQKVAKWIIEVAALSDEQIADLTKNISNWAEENFSEEDLSKIFVKSSTGFYETKDGKPNGATFEGIKIMLDNAGKLPVKAAGGVRTPEDAEKMINLGVKRIGTSSALALIKNESSSEGY</sequence>
<dbReference type="STRING" id="452084.AR438_04980"/>
<comment type="caution">
    <text evidence="4">The sequence shown here is derived from an EMBL/GenBank/DDBJ whole genome shotgun (WGS) entry which is preliminary data.</text>
</comment>
<dbReference type="SUPFAM" id="SSF51569">
    <property type="entry name" value="Aldolase"/>
    <property type="match status" value="1"/>
</dbReference>
<evidence type="ECO:0000256" key="2">
    <source>
        <dbReference type="ARBA" id="ARBA00023270"/>
    </source>
</evidence>
<accession>A0A0Q3KQS4</accession>
<dbReference type="Gene3D" id="3.20.20.70">
    <property type="entry name" value="Aldolase class I"/>
    <property type="match status" value="1"/>
</dbReference>